<feature type="transmembrane region" description="Helical" evidence="1">
    <location>
        <begin position="204"/>
        <end position="220"/>
    </location>
</feature>
<dbReference type="Proteomes" id="UP000789508">
    <property type="component" value="Unassembled WGS sequence"/>
</dbReference>
<proteinExistence type="predicted"/>
<keyword evidence="3" id="KW-1185">Reference proteome</keyword>
<keyword evidence="1" id="KW-0812">Transmembrane</keyword>
<gene>
    <name evidence="2" type="ORF">ALEPTO_LOCUS604</name>
</gene>
<reference evidence="2" key="1">
    <citation type="submission" date="2021-06" db="EMBL/GenBank/DDBJ databases">
        <authorList>
            <person name="Kallberg Y."/>
            <person name="Tangrot J."/>
            <person name="Rosling A."/>
        </authorList>
    </citation>
    <scope>NUCLEOTIDE SEQUENCE</scope>
    <source>
        <strain evidence="2">FL130A</strain>
    </source>
</reference>
<evidence type="ECO:0000256" key="1">
    <source>
        <dbReference type="SAM" id="Phobius"/>
    </source>
</evidence>
<keyword evidence="1" id="KW-0472">Membrane</keyword>
<organism evidence="2 3">
    <name type="scientific">Ambispora leptoticha</name>
    <dbReference type="NCBI Taxonomy" id="144679"/>
    <lineage>
        <taxon>Eukaryota</taxon>
        <taxon>Fungi</taxon>
        <taxon>Fungi incertae sedis</taxon>
        <taxon>Mucoromycota</taxon>
        <taxon>Glomeromycotina</taxon>
        <taxon>Glomeromycetes</taxon>
        <taxon>Archaeosporales</taxon>
        <taxon>Ambisporaceae</taxon>
        <taxon>Ambispora</taxon>
    </lineage>
</organism>
<keyword evidence="1" id="KW-1133">Transmembrane helix</keyword>
<feature type="transmembrane region" description="Helical" evidence="1">
    <location>
        <begin position="105"/>
        <end position="126"/>
    </location>
</feature>
<name>A0A9N8VCE0_9GLOM</name>
<dbReference type="AlphaFoldDB" id="A0A9N8VCE0"/>
<feature type="transmembrane region" description="Helical" evidence="1">
    <location>
        <begin position="176"/>
        <end position="197"/>
    </location>
</feature>
<dbReference type="PANTHER" id="PTHR33802">
    <property type="entry name" value="SI:CH211-161H7.5-RELATED"/>
    <property type="match status" value="1"/>
</dbReference>
<dbReference type="EMBL" id="CAJVPS010000043">
    <property type="protein sequence ID" value="CAG8444898.1"/>
    <property type="molecule type" value="Genomic_DNA"/>
</dbReference>
<evidence type="ECO:0000313" key="3">
    <source>
        <dbReference type="Proteomes" id="UP000789508"/>
    </source>
</evidence>
<dbReference type="OrthoDB" id="5586934at2759"/>
<evidence type="ECO:0000313" key="2">
    <source>
        <dbReference type="EMBL" id="CAG8444898.1"/>
    </source>
</evidence>
<protein>
    <submittedName>
        <fullName evidence="2">8506_t:CDS:1</fullName>
    </submittedName>
</protein>
<accession>A0A9N8VCE0</accession>
<sequence>MARFPLVIKLANVLVYLFLLGANIYSVAGPDQDQSPWHEDHPTFITPAEYAFYIWGIIHFLFGGFIIYQFFSTATEPVTDGIHWHFVSISLWNTLWLYLWQTNHLILSFIVILITSSQVSFVYYTLHNKYPAQNLNDKIWIHAPFSLYHAWILVIVLINLFAAFTQEAEEDTKPTLITKILVFLGLLFLESTAVGYIEYFKGDFAGALVIAWTLFTIYLGQADLFIRYSALFFSVVTLFHSFKPLVKKYFFASREETAPLLG</sequence>
<feature type="transmembrane region" description="Helical" evidence="1">
    <location>
        <begin position="82"/>
        <end position="99"/>
    </location>
</feature>
<feature type="transmembrane region" description="Helical" evidence="1">
    <location>
        <begin position="50"/>
        <end position="70"/>
    </location>
</feature>
<feature type="transmembrane region" description="Helical" evidence="1">
    <location>
        <begin position="147"/>
        <end position="164"/>
    </location>
</feature>
<comment type="caution">
    <text evidence="2">The sequence shown here is derived from an EMBL/GenBank/DDBJ whole genome shotgun (WGS) entry which is preliminary data.</text>
</comment>
<dbReference type="PANTHER" id="PTHR33802:SF1">
    <property type="entry name" value="XK-RELATED PROTEIN"/>
    <property type="match status" value="1"/>
</dbReference>